<keyword evidence="4" id="KW-0808">Transferase</keyword>
<dbReference type="InterPro" id="IPR015422">
    <property type="entry name" value="PyrdxlP-dep_Trfase_small"/>
</dbReference>
<evidence type="ECO:0000256" key="6">
    <source>
        <dbReference type="ARBA" id="ARBA00025785"/>
    </source>
</evidence>
<dbReference type="Pfam" id="PF00155">
    <property type="entry name" value="Aminotran_1_2"/>
    <property type="match status" value="1"/>
</dbReference>
<evidence type="ECO:0000256" key="3">
    <source>
        <dbReference type="ARBA" id="ARBA00022576"/>
    </source>
</evidence>
<dbReference type="PANTHER" id="PTHR11751:SF29">
    <property type="entry name" value="ALANINE TRANSAMINASE"/>
    <property type="match status" value="1"/>
</dbReference>
<protein>
    <recommendedName>
        <fullName evidence="7">Aminotransferase class I/classII large domain-containing protein</fullName>
    </recommendedName>
</protein>
<dbReference type="AlphaFoldDB" id="A0AAV7Y6F0"/>
<dbReference type="FunFam" id="3.90.1150.10:FF:000010">
    <property type="entry name" value="Alanine aminotransferase 2"/>
    <property type="match status" value="1"/>
</dbReference>
<dbReference type="SUPFAM" id="SSF53383">
    <property type="entry name" value="PLP-dependent transferases"/>
    <property type="match status" value="1"/>
</dbReference>
<comment type="similarity">
    <text evidence="6">Belongs to the class-I pyridoxal-phosphate-dependent aminotransferase family. Alanine aminotransferase subfamily.</text>
</comment>
<dbReference type="InterPro" id="IPR045088">
    <property type="entry name" value="ALAT1/2-like"/>
</dbReference>
<dbReference type="Gene3D" id="3.40.640.10">
    <property type="entry name" value="Type I PLP-dependent aspartate aminotransferase-like (Major domain)"/>
    <property type="match status" value="1"/>
</dbReference>
<name>A0AAV7Y6F0_9EUKA</name>
<dbReference type="Gene3D" id="3.90.1150.10">
    <property type="entry name" value="Aspartate Aminotransferase, domain 1"/>
    <property type="match status" value="1"/>
</dbReference>
<feature type="domain" description="Aminotransferase class I/classII large" evidence="7">
    <location>
        <begin position="118"/>
        <end position="482"/>
    </location>
</feature>
<reference evidence="8" key="1">
    <citation type="submission" date="2022-08" db="EMBL/GenBank/DDBJ databases">
        <title>Novel sulphate-reducing endosymbionts in the free-living metamonad Anaeramoeba.</title>
        <authorList>
            <person name="Jerlstrom-Hultqvist J."/>
            <person name="Cepicka I."/>
            <person name="Gallot-Lavallee L."/>
            <person name="Salas-Leiva D."/>
            <person name="Curtis B.A."/>
            <person name="Zahonova K."/>
            <person name="Pipaliya S."/>
            <person name="Dacks J."/>
            <person name="Roger A.J."/>
        </authorList>
    </citation>
    <scope>NUCLEOTIDE SEQUENCE</scope>
    <source>
        <strain evidence="8">Busselton2</strain>
    </source>
</reference>
<dbReference type="Proteomes" id="UP001146793">
    <property type="component" value="Unassembled WGS sequence"/>
</dbReference>
<proteinExistence type="inferred from homology"/>
<keyword evidence="3" id="KW-0032">Aminotransferase</keyword>
<dbReference type="GO" id="GO:0030170">
    <property type="term" value="F:pyridoxal phosphate binding"/>
    <property type="evidence" value="ECO:0007669"/>
    <property type="project" value="InterPro"/>
</dbReference>
<evidence type="ECO:0000256" key="5">
    <source>
        <dbReference type="ARBA" id="ARBA00022898"/>
    </source>
</evidence>
<dbReference type="PANTHER" id="PTHR11751">
    <property type="entry name" value="ALANINE AMINOTRANSFERASE"/>
    <property type="match status" value="1"/>
</dbReference>
<organism evidence="8 9">
    <name type="scientific">Anaeramoeba flamelloides</name>
    <dbReference type="NCBI Taxonomy" id="1746091"/>
    <lineage>
        <taxon>Eukaryota</taxon>
        <taxon>Metamonada</taxon>
        <taxon>Anaeramoebidae</taxon>
        <taxon>Anaeramoeba</taxon>
    </lineage>
</organism>
<dbReference type="CDD" id="cd00609">
    <property type="entry name" value="AAT_like"/>
    <property type="match status" value="1"/>
</dbReference>
<accession>A0AAV7Y6F0</accession>
<dbReference type="GO" id="GO:0008483">
    <property type="term" value="F:transaminase activity"/>
    <property type="evidence" value="ECO:0007669"/>
    <property type="project" value="UniProtKB-KW"/>
</dbReference>
<dbReference type="InterPro" id="IPR015424">
    <property type="entry name" value="PyrdxlP-dep_Trfase"/>
</dbReference>
<gene>
    <name evidence="8" type="ORF">M0812_29749</name>
</gene>
<dbReference type="Gene3D" id="1.10.287.1970">
    <property type="match status" value="1"/>
</dbReference>
<dbReference type="EMBL" id="JANTQA010000075">
    <property type="protein sequence ID" value="KAJ3424117.1"/>
    <property type="molecule type" value="Genomic_DNA"/>
</dbReference>
<dbReference type="FunFam" id="1.10.287.1970:FF:000001">
    <property type="entry name" value="Alanine aminotransferase 2"/>
    <property type="match status" value="1"/>
</dbReference>
<evidence type="ECO:0000313" key="9">
    <source>
        <dbReference type="Proteomes" id="UP001146793"/>
    </source>
</evidence>
<comment type="subunit">
    <text evidence="2">Homodimer.</text>
</comment>
<sequence length="506" mass="56942">MSLSFLSKSTCSFKTNYSMLSRRLSRPLQMTVDTLNPKVLKTKYAVRGTVVIRSMEIEEELRKNPKSYPFDKITSCNIGNPQVLKQQPITFFRDVLSLVQNPRLIDHPEAKNIFKGDVIERAKEIMFHVPGGVGAYTHSQGIPYVRECVSKFIEKRDGYAVDPNEIFLTGGASQGVKDLLTSLIRDNNDGIMISIPQYPLYSASIALLGGNQINYYLDEENQWGLSRRELDRAIQKPLESGVNVRAICVINPGNPTGQCLSAESQKGIIDFCLEHNLVLMADEVYQENVYYKTKKPFYSFRKIALDMGSKAKDLQMISFHSVSKGFIGECGQRGGYYQTHGIPTDVKGQLYKMASISLCPNTGGQIMTSLMVNPPKKGEESYSQYIQERDNIYNSLKRRSIKLANTFNSMEGVTCNMSEGALYLFPNIRVPEKAKQAAKKKGMNPSTLYAISCLEQTGICIVPGAGFGQKEGTFHIRTTFLPPEDQFDDVTKKLSQFHKKFMNEYR</sequence>
<dbReference type="InterPro" id="IPR004839">
    <property type="entry name" value="Aminotransferase_I/II_large"/>
</dbReference>
<evidence type="ECO:0000256" key="2">
    <source>
        <dbReference type="ARBA" id="ARBA00011738"/>
    </source>
</evidence>
<dbReference type="InterPro" id="IPR015421">
    <property type="entry name" value="PyrdxlP-dep_Trfase_major"/>
</dbReference>
<comment type="caution">
    <text evidence="8">The sequence shown here is derived from an EMBL/GenBank/DDBJ whole genome shotgun (WGS) entry which is preliminary data.</text>
</comment>
<evidence type="ECO:0000256" key="4">
    <source>
        <dbReference type="ARBA" id="ARBA00022679"/>
    </source>
</evidence>
<dbReference type="FunFam" id="3.40.640.10:FF:000012">
    <property type="entry name" value="alanine aminotransferase 2"/>
    <property type="match status" value="1"/>
</dbReference>
<comment type="cofactor">
    <cofactor evidence="1">
        <name>pyridoxal 5'-phosphate</name>
        <dbReference type="ChEBI" id="CHEBI:597326"/>
    </cofactor>
</comment>
<keyword evidence="5" id="KW-0663">Pyridoxal phosphate</keyword>
<evidence type="ECO:0000259" key="7">
    <source>
        <dbReference type="Pfam" id="PF00155"/>
    </source>
</evidence>
<evidence type="ECO:0000256" key="1">
    <source>
        <dbReference type="ARBA" id="ARBA00001933"/>
    </source>
</evidence>
<evidence type="ECO:0000313" key="8">
    <source>
        <dbReference type="EMBL" id="KAJ3424117.1"/>
    </source>
</evidence>